<feature type="transmembrane region" description="Helical" evidence="12">
    <location>
        <begin position="105"/>
        <end position="123"/>
    </location>
</feature>
<dbReference type="GO" id="GO:0006508">
    <property type="term" value="P:proteolysis"/>
    <property type="evidence" value="ECO:0007669"/>
    <property type="project" value="UniProtKB-KW"/>
</dbReference>
<dbReference type="RefSeq" id="WP_061429845.1">
    <property type="nucleotide sequence ID" value="NZ_CATNZX010000014.1"/>
</dbReference>
<feature type="domain" description="AAA+ ATPase" evidence="13">
    <location>
        <begin position="186"/>
        <end position="323"/>
    </location>
</feature>
<keyword evidence="5 11" id="KW-0547">Nucleotide-binding</keyword>
<accession>A0A140GRV0</accession>
<keyword evidence="7 11" id="KW-0067">ATP-binding</keyword>
<evidence type="ECO:0000256" key="1">
    <source>
        <dbReference type="ARBA" id="ARBA00004141"/>
    </source>
</evidence>
<dbReference type="Gene3D" id="3.40.50.300">
    <property type="entry name" value="P-loop containing nucleotide triphosphate hydrolases"/>
    <property type="match status" value="1"/>
</dbReference>
<evidence type="ECO:0000256" key="8">
    <source>
        <dbReference type="ARBA" id="ARBA00022946"/>
    </source>
</evidence>
<dbReference type="EC" id="3.4.24.-" evidence="14"/>
<dbReference type="PANTHER" id="PTHR23076:SF113">
    <property type="entry name" value="ATP-DEPENDENT ZINC METALLOPROTEASE FTSH 1, CHLOROPLASTIC-RELATED"/>
    <property type="match status" value="1"/>
</dbReference>
<dbReference type="EMBL" id="CP013615">
    <property type="protein sequence ID" value="AMN31259.1"/>
    <property type="molecule type" value="Genomic_DNA"/>
</dbReference>
<geneLocation type="plasmid" evidence="14 15">
    <name>pJFP838A</name>
</geneLocation>
<dbReference type="CDD" id="cd19501">
    <property type="entry name" value="RecA-like_FtsH"/>
    <property type="match status" value="1"/>
</dbReference>
<keyword evidence="8" id="KW-0809">Transit peptide</keyword>
<sequence>MKAKPKKYKYLILTILVLFICISCSFTFNHIRNKSTEEISYSKFIEMVDKGDIKEVIFNKKNLTFKAISNDNKFFKVPNPNYDEFKKDMLLKNIKIGEALDISSSLYTLLTILLFIILIANMLKKHLTKISVSLKPLNKNIDVISTNKPNVKFDDIAGNKEIKEEMKEIVDFLKHPQKYLERNVKLPKGIILTGPPGTGKTLLAKAIANESNVPFIYSNGSDFMEKYVGVGASRIRNMFENARKNAPCILFIDEIDAIGGKRSSDSNDGERLQTINALLTEMDGFNSSDGVLVISATNRLDMLDSALTRSGRFDKHLTIPLPEQNDRLEILRQYAKGKPLSEEISLDILSKELIGFSGADIANLLNEANFLSVSKNKDIIDKEDLDDAFFKMVMKGHKKTITKDEEEVKLIAWHETGHALVNLLSPKGDDVNKVTIIPSSSGAGGVTITTPKKLGLYSKKYIETQIKSCYGGRIGEYLLLGTYDEITTGASQDIKTATNLIKDYISAYGMDDEYGMLNLNVLGCKDSEISERAKNMAKRLYEETFDLLSSNKHLLEAIADKLIEKETLTGEELINMIKEIDKEIQ</sequence>
<keyword evidence="14" id="KW-0614">Plasmid</keyword>
<dbReference type="Gene3D" id="1.10.8.60">
    <property type="match status" value="1"/>
</dbReference>
<dbReference type="GO" id="GO:0005524">
    <property type="term" value="F:ATP binding"/>
    <property type="evidence" value="ECO:0007669"/>
    <property type="project" value="UniProtKB-KW"/>
</dbReference>
<keyword evidence="14" id="KW-0132">Cell division</keyword>
<dbReference type="GO" id="GO:0016020">
    <property type="term" value="C:membrane"/>
    <property type="evidence" value="ECO:0007669"/>
    <property type="project" value="UniProtKB-SubCell"/>
</dbReference>
<protein>
    <submittedName>
        <fullName evidence="14">Cell division protein FtsH</fullName>
        <ecNumber evidence="14">3.4.24.-</ecNumber>
    </submittedName>
</protein>
<evidence type="ECO:0000256" key="4">
    <source>
        <dbReference type="ARBA" id="ARBA00022692"/>
    </source>
</evidence>
<comment type="similarity">
    <text evidence="2">In the C-terminal section; belongs to the peptidase M41 family.</text>
</comment>
<dbReference type="InterPro" id="IPR000642">
    <property type="entry name" value="Peptidase_M41"/>
</dbReference>
<evidence type="ECO:0000313" key="14">
    <source>
        <dbReference type="EMBL" id="AMN31259.1"/>
    </source>
</evidence>
<evidence type="ECO:0000256" key="5">
    <source>
        <dbReference type="ARBA" id="ARBA00022741"/>
    </source>
</evidence>
<keyword evidence="10 12" id="KW-0472">Membrane</keyword>
<name>A0A140GRV0_CLOPF</name>
<reference evidence="14 15" key="1">
    <citation type="journal article" date="2016" name="PLoS ONE">
        <title>Plasmid Characterization and Chromosome Analysis of Two netF+ Clostridium perfringens Isolates Associated with Foal and Canine Necrotizing Enteritis.</title>
        <authorList>
            <person name="Mehdizadeh Gohari I."/>
            <person name="Kropinski A.M."/>
            <person name="Weese S.J."/>
            <person name="Parreira V.R."/>
            <person name="Whitehead A.E."/>
            <person name="Boerlin P."/>
            <person name="Prescott J.F."/>
        </authorList>
    </citation>
    <scope>NUCLEOTIDE SEQUENCE [LARGE SCALE GENOMIC DNA]</scope>
    <source>
        <strain evidence="14 15">JP838</strain>
        <plasmid evidence="15">Plasmid pJFP838A</plasmid>
    </source>
</reference>
<keyword evidence="6 14" id="KW-0378">Hydrolase</keyword>
<comment type="subcellular location">
    <subcellularLocation>
        <location evidence="1">Membrane</location>
        <topology evidence="1">Multi-pass membrane protein</topology>
    </subcellularLocation>
</comment>
<dbReference type="Pfam" id="PF17862">
    <property type="entry name" value="AAA_lid_3"/>
    <property type="match status" value="1"/>
</dbReference>
<dbReference type="Pfam" id="PF00004">
    <property type="entry name" value="AAA"/>
    <property type="match status" value="1"/>
</dbReference>
<keyword evidence="9 12" id="KW-1133">Transmembrane helix</keyword>
<gene>
    <name evidence="14" type="ORF">JFP838_pA0343</name>
</gene>
<keyword evidence="3" id="KW-0645">Protease</keyword>
<dbReference type="FunFam" id="3.40.50.300:FF:000277">
    <property type="entry name" value="ATP-dependent zinc metalloprotease FtsH"/>
    <property type="match status" value="1"/>
</dbReference>
<dbReference type="SUPFAM" id="SSF52540">
    <property type="entry name" value="P-loop containing nucleoside triphosphate hydrolases"/>
    <property type="match status" value="1"/>
</dbReference>
<evidence type="ECO:0000256" key="10">
    <source>
        <dbReference type="ARBA" id="ARBA00023136"/>
    </source>
</evidence>
<dbReference type="InterPro" id="IPR003960">
    <property type="entry name" value="ATPase_AAA_CS"/>
</dbReference>
<organism evidence="14 15">
    <name type="scientific">Clostridium perfringens</name>
    <dbReference type="NCBI Taxonomy" id="1502"/>
    <lineage>
        <taxon>Bacteria</taxon>
        <taxon>Bacillati</taxon>
        <taxon>Bacillota</taxon>
        <taxon>Clostridia</taxon>
        <taxon>Eubacteriales</taxon>
        <taxon>Clostridiaceae</taxon>
        <taxon>Clostridium</taxon>
    </lineage>
</organism>
<evidence type="ECO:0000256" key="9">
    <source>
        <dbReference type="ARBA" id="ARBA00022989"/>
    </source>
</evidence>
<dbReference type="GO" id="GO:0051301">
    <property type="term" value="P:cell division"/>
    <property type="evidence" value="ECO:0007669"/>
    <property type="project" value="UniProtKB-KW"/>
</dbReference>
<dbReference type="PANTHER" id="PTHR23076">
    <property type="entry name" value="METALLOPROTEASE M41 FTSH"/>
    <property type="match status" value="1"/>
</dbReference>
<dbReference type="Pfam" id="PF06480">
    <property type="entry name" value="FtsH_ext"/>
    <property type="match status" value="1"/>
</dbReference>
<dbReference type="Gene3D" id="3.30.720.210">
    <property type="match status" value="1"/>
</dbReference>
<dbReference type="InterPro" id="IPR003959">
    <property type="entry name" value="ATPase_AAA_core"/>
</dbReference>
<dbReference type="AlphaFoldDB" id="A0A140GRV0"/>
<evidence type="ECO:0000256" key="2">
    <source>
        <dbReference type="ARBA" id="ARBA00010044"/>
    </source>
</evidence>
<comment type="similarity">
    <text evidence="11">Belongs to the AAA ATPase family.</text>
</comment>
<dbReference type="GO" id="GO:0016887">
    <property type="term" value="F:ATP hydrolysis activity"/>
    <property type="evidence" value="ECO:0007669"/>
    <property type="project" value="InterPro"/>
</dbReference>
<dbReference type="Proteomes" id="UP000070260">
    <property type="component" value="Plasmid pJFP838A"/>
</dbReference>
<evidence type="ECO:0000256" key="12">
    <source>
        <dbReference type="SAM" id="Phobius"/>
    </source>
</evidence>
<keyword evidence="4 12" id="KW-0812">Transmembrane</keyword>
<dbReference type="InterPro" id="IPR041569">
    <property type="entry name" value="AAA_lid_3"/>
</dbReference>
<evidence type="ECO:0000256" key="7">
    <source>
        <dbReference type="ARBA" id="ARBA00022840"/>
    </source>
</evidence>
<proteinExistence type="inferred from homology"/>
<dbReference type="OrthoDB" id="9809379at2"/>
<evidence type="ECO:0000256" key="3">
    <source>
        <dbReference type="ARBA" id="ARBA00022670"/>
    </source>
</evidence>
<dbReference type="GO" id="GO:0008270">
    <property type="term" value="F:zinc ion binding"/>
    <property type="evidence" value="ECO:0007669"/>
    <property type="project" value="InterPro"/>
</dbReference>
<dbReference type="Gene3D" id="1.20.58.760">
    <property type="entry name" value="Peptidase M41"/>
    <property type="match status" value="1"/>
</dbReference>
<dbReference type="SUPFAM" id="SSF140990">
    <property type="entry name" value="FtsH protease domain-like"/>
    <property type="match status" value="1"/>
</dbReference>
<dbReference type="Pfam" id="PF01434">
    <property type="entry name" value="Peptidase_M41"/>
    <property type="match status" value="1"/>
</dbReference>
<dbReference type="PATRIC" id="fig|1502.177.peg.3553"/>
<dbReference type="InterPro" id="IPR037219">
    <property type="entry name" value="Peptidase_M41-like"/>
</dbReference>
<evidence type="ECO:0000259" key="13">
    <source>
        <dbReference type="SMART" id="SM00382"/>
    </source>
</evidence>
<dbReference type="InterPro" id="IPR027417">
    <property type="entry name" value="P-loop_NTPase"/>
</dbReference>
<dbReference type="SMART" id="SM00382">
    <property type="entry name" value="AAA"/>
    <property type="match status" value="1"/>
</dbReference>
<evidence type="ECO:0000313" key="15">
    <source>
        <dbReference type="Proteomes" id="UP000070260"/>
    </source>
</evidence>
<dbReference type="GO" id="GO:0004176">
    <property type="term" value="F:ATP-dependent peptidase activity"/>
    <property type="evidence" value="ECO:0007669"/>
    <property type="project" value="InterPro"/>
</dbReference>
<evidence type="ECO:0000256" key="6">
    <source>
        <dbReference type="ARBA" id="ARBA00022801"/>
    </source>
</evidence>
<keyword evidence="14" id="KW-0131">Cell cycle</keyword>
<dbReference type="InterPro" id="IPR003593">
    <property type="entry name" value="AAA+_ATPase"/>
</dbReference>
<evidence type="ECO:0000256" key="11">
    <source>
        <dbReference type="RuleBase" id="RU003651"/>
    </source>
</evidence>
<dbReference type="GO" id="GO:0004222">
    <property type="term" value="F:metalloendopeptidase activity"/>
    <property type="evidence" value="ECO:0007669"/>
    <property type="project" value="InterPro"/>
</dbReference>
<dbReference type="InterPro" id="IPR011546">
    <property type="entry name" value="Pept_M41_FtsH_extracell"/>
</dbReference>
<dbReference type="PROSITE" id="PS00674">
    <property type="entry name" value="AAA"/>
    <property type="match status" value="1"/>
</dbReference>